<evidence type="ECO:0000313" key="1">
    <source>
        <dbReference type="EMBL" id="KAL0165640.1"/>
    </source>
</evidence>
<organism evidence="1 2">
    <name type="scientific">Cirrhinus mrigala</name>
    <name type="common">Mrigala</name>
    <dbReference type="NCBI Taxonomy" id="683832"/>
    <lineage>
        <taxon>Eukaryota</taxon>
        <taxon>Metazoa</taxon>
        <taxon>Chordata</taxon>
        <taxon>Craniata</taxon>
        <taxon>Vertebrata</taxon>
        <taxon>Euteleostomi</taxon>
        <taxon>Actinopterygii</taxon>
        <taxon>Neopterygii</taxon>
        <taxon>Teleostei</taxon>
        <taxon>Ostariophysi</taxon>
        <taxon>Cypriniformes</taxon>
        <taxon>Cyprinidae</taxon>
        <taxon>Labeoninae</taxon>
        <taxon>Labeonini</taxon>
        <taxon>Cirrhinus</taxon>
    </lineage>
</organism>
<protein>
    <submittedName>
        <fullName evidence="1">Uncharacterized protein</fullName>
    </submittedName>
</protein>
<dbReference type="EMBL" id="JAMKFB020000019">
    <property type="protein sequence ID" value="KAL0165640.1"/>
    <property type="molecule type" value="Genomic_DNA"/>
</dbReference>
<keyword evidence="2" id="KW-1185">Reference proteome</keyword>
<proteinExistence type="predicted"/>
<name>A0ABD0NWJ8_CIRMR</name>
<gene>
    <name evidence="1" type="ORF">M9458_037484</name>
</gene>
<accession>A0ABD0NWJ8</accession>
<dbReference type="AlphaFoldDB" id="A0ABD0NWJ8"/>
<reference evidence="1 2" key="1">
    <citation type="submission" date="2024-05" db="EMBL/GenBank/DDBJ databases">
        <title>Genome sequencing and assembly of Indian major carp, Cirrhinus mrigala (Hamilton, 1822).</title>
        <authorList>
            <person name="Mohindra V."/>
            <person name="Chowdhury L.M."/>
            <person name="Lal K."/>
            <person name="Jena J.K."/>
        </authorList>
    </citation>
    <scope>NUCLEOTIDE SEQUENCE [LARGE SCALE GENOMIC DNA]</scope>
    <source>
        <strain evidence="1">CM1030</strain>
        <tissue evidence="1">Blood</tissue>
    </source>
</reference>
<feature type="non-terminal residue" evidence="1">
    <location>
        <position position="158"/>
    </location>
</feature>
<dbReference type="Proteomes" id="UP001529510">
    <property type="component" value="Unassembled WGS sequence"/>
</dbReference>
<evidence type="ECO:0000313" key="2">
    <source>
        <dbReference type="Proteomes" id="UP001529510"/>
    </source>
</evidence>
<comment type="caution">
    <text evidence="1">The sequence shown here is derived from an EMBL/GenBank/DDBJ whole genome shotgun (WGS) entry which is preliminary data.</text>
</comment>
<sequence length="158" mass="17299">FTTKLPGRGVPPTRHMFMPPLLPFSPLLMVLKKEVIASFPLSKRRSLYISALYQPRIKCPCSPPIYSVAGQAGSALYTMPCKVLQDKLLHTIDESGRSSNAFKELSTATDLALHATKAAAQSIGRAMTNLVVLGCHIWLHLKKIKDTDKISPKGLFGP</sequence>
<feature type="non-terminal residue" evidence="1">
    <location>
        <position position="1"/>
    </location>
</feature>